<comment type="caution">
    <text evidence="2">The sequence shown here is derived from an EMBL/GenBank/DDBJ whole genome shotgun (WGS) entry which is preliminary data.</text>
</comment>
<name>A0AAD8W631_LOLMU</name>
<reference evidence="2" key="1">
    <citation type="submission" date="2023-07" db="EMBL/GenBank/DDBJ databases">
        <title>A chromosome-level genome assembly of Lolium multiflorum.</title>
        <authorList>
            <person name="Chen Y."/>
            <person name="Copetti D."/>
            <person name="Kolliker R."/>
            <person name="Studer B."/>
        </authorList>
    </citation>
    <scope>NUCLEOTIDE SEQUENCE</scope>
    <source>
        <strain evidence="2">02402/16</strain>
        <tissue evidence="2">Leaf</tissue>
    </source>
</reference>
<sequence>MPRHQQQLEDEDRLSTLPDDILLSILGRVSLRIAARTCVLSTRWRHVPWLLPEVNIDVKDFLSVPRTEPIEAKEMEELAMVSLTKATWSFLADQQRKCTITSLHLKLYLTNTSLCGIGPLVGEAINNALLKELDLTVLDETDPLDCSDEDMLQRAQEIDNFFRWISKEKMLLWLQPEMEELCTAFSKLKKLSVCGVFVEFEILWIMAFLVAAPSIEKLHIQVWNHACDVGEFRGDVYRDRSTPQWEMRFNGFENRLLKVLEIDGFRALEQQFAFIRSMLECSPNLRKIILRGDDQCDDCRPLDASLRHPSKFPEKDEEEMVVERIIRDGIFSPEIIFDEDWSLSI</sequence>
<evidence type="ECO:0000259" key="1">
    <source>
        <dbReference type="Pfam" id="PF00646"/>
    </source>
</evidence>
<feature type="domain" description="F-box" evidence="1">
    <location>
        <begin position="14"/>
        <end position="46"/>
    </location>
</feature>
<evidence type="ECO:0000313" key="3">
    <source>
        <dbReference type="Proteomes" id="UP001231189"/>
    </source>
</evidence>
<dbReference type="InterPro" id="IPR036047">
    <property type="entry name" value="F-box-like_dom_sf"/>
</dbReference>
<evidence type="ECO:0000313" key="2">
    <source>
        <dbReference type="EMBL" id="KAK1642439.1"/>
    </source>
</evidence>
<keyword evidence="3" id="KW-1185">Reference proteome</keyword>
<dbReference type="PANTHER" id="PTHR35545:SF27">
    <property type="entry name" value="FBD DOMAIN-CONTAINING PROTEIN"/>
    <property type="match status" value="1"/>
</dbReference>
<proteinExistence type="predicted"/>
<dbReference type="EMBL" id="JAUUTY010000004">
    <property type="protein sequence ID" value="KAK1642439.1"/>
    <property type="molecule type" value="Genomic_DNA"/>
</dbReference>
<dbReference type="SUPFAM" id="SSF81383">
    <property type="entry name" value="F-box domain"/>
    <property type="match status" value="1"/>
</dbReference>
<dbReference type="PANTHER" id="PTHR35545">
    <property type="entry name" value="F-BOX DOMAIN-CONTAINING PROTEIN"/>
    <property type="match status" value="1"/>
</dbReference>
<gene>
    <name evidence="2" type="ORF">QYE76_060244</name>
</gene>
<dbReference type="Proteomes" id="UP001231189">
    <property type="component" value="Unassembled WGS sequence"/>
</dbReference>
<accession>A0AAD8W631</accession>
<protein>
    <recommendedName>
        <fullName evidence="1">F-box domain-containing protein</fullName>
    </recommendedName>
</protein>
<dbReference type="Pfam" id="PF00646">
    <property type="entry name" value="F-box"/>
    <property type="match status" value="1"/>
</dbReference>
<dbReference type="InterPro" id="IPR001810">
    <property type="entry name" value="F-box_dom"/>
</dbReference>
<organism evidence="2 3">
    <name type="scientific">Lolium multiflorum</name>
    <name type="common">Italian ryegrass</name>
    <name type="synonym">Lolium perenne subsp. multiflorum</name>
    <dbReference type="NCBI Taxonomy" id="4521"/>
    <lineage>
        <taxon>Eukaryota</taxon>
        <taxon>Viridiplantae</taxon>
        <taxon>Streptophyta</taxon>
        <taxon>Embryophyta</taxon>
        <taxon>Tracheophyta</taxon>
        <taxon>Spermatophyta</taxon>
        <taxon>Magnoliopsida</taxon>
        <taxon>Liliopsida</taxon>
        <taxon>Poales</taxon>
        <taxon>Poaceae</taxon>
        <taxon>BOP clade</taxon>
        <taxon>Pooideae</taxon>
        <taxon>Poodae</taxon>
        <taxon>Poeae</taxon>
        <taxon>Poeae Chloroplast Group 2 (Poeae type)</taxon>
        <taxon>Loliodinae</taxon>
        <taxon>Loliinae</taxon>
        <taxon>Lolium</taxon>
    </lineage>
</organism>
<dbReference type="AlphaFoldDB" id="A0AAD8W631"/>